<feature type="region of interest" description="Disordered" evidence="4">
    <location>
        <begin position="176"/>
        <end position="252"/>
    </location>
</feature>
<gene>
    <name evidence="6" type="ORF">BT63DRAFT_121114</name>
</gene>
<feature type="compositionally biased region" description="Basic and acidic residues" evidence="4">
    <location>
        <begin position="324"/>
        <end position="349"/>
    </location>
</feature>
<feature type="domain" description="SKI-interacting protein SKIP SNW" evidence="5">
    <location>
        <begin position="189"/>
        <end position="348"/>
    </location>
</feature>
<feature type="region of interest" description="Disordered" evidence="4">
    <location>
        <begin position="505"/>
        <end position="577"/>
    </location>
</feature>
<name>A0A6A6TTW7_9PEZI</name>
<feature type="compositionally biased region" description="Basic and acidic residues" evidence="4">
    <location>
        <begin position="383"/>
        <end position="410"/>
    </location>
</feature>
<evidence type="ECO:0000256" key="1">
    <source>
        <dbReference type="ARBA" id="ARBA00010197"/>
    </source>
</evidence>
<dbReference type="AlphaFoldDB" id="A0A6A6TTW7"/>
<evidence type="ECO:0000256" key="4">
    <source>
        <dbReference type="SAM" id="MobiDB-lite"/>
    </source>
</evidence>
<comment type="similarity">
    <text evidence="1 3">Belongs to the SNW family.</text>
</comment>
<feature type="compositionally biased region" description="Pro residues" evidence="4">
    <location>
        <begin position="235"/>
        <end position="244"/>
    </location>
</feature>
<accession>A0A6A6TTW7</accession>
<dbReference type="EMBL" id="MU004245">
    <property type="protein sequence ID" value="KAF2663509.1"/>
    <property type="molecule type" value="Genomic_DNA"/>
</dbReference>
<keyword evidence="3" id="KW-0508">mRNA splicing</keyword>
<evidence type="ECO:0000313" key="7">
    <source>
        <dbReference type="Proteomes" id="UP000799302"/>
    </source>
</evidence>
<dbReference type="OrthoDB" id="666364at2759"/>
<comment type="subunit">
    <text evidence="3">Associated with the spliceosome.</text>
</comment>
<keyword evidence="3" id="KW-0539">Nucleus</keyword>
<dbReference type="GO" id="GO:0005681">
    <property type="term" value="C:spliceosomal complex"/>
    <property type="evidence" value="ECO:0007669"/>
    <property type="project" value="UniProtKB-UniRule"/>
</dbReference>
<feature type="compositionally biased region" description="Basic and acidic residues" evidence="4">
    <location>
        <begin position="202"/>
        <end position="211"/>
    </location>
</feature>
<organism evidence="6 7">
    <name type="scientific">Microthyrium microscopicum</name>
    <dbReference type="NCBI Taxonomy" id="703497"/>
    <lineage>
        <taxon>Eukaryota</taxon>
        <taxon>Fungi</taxon>
        <taxon>Dikarya</taxon>
        <taxon>Ascomycota</taxon>
        <taxon>Pezizomycotina</taxon>
        <taxon>Dothideomycetes</taxon>
        <taxon>Dothideomycetes incertae sedis</taxon>
        <taxon>Microthyriales</taxon>
        <taxon>Microthyriaceae</taxon>
        <taxon>Microthyrium</taxon>
    </lineage>
</organism>
<protein>
    <recommendedName>
        <fullName evidence="2 3">Pre-mRNA-processing protein 45</fullName>
    </recommendedName>
</protein>
<proteinExistence type="inferred from homology"/>
<dbReference type="InterPro" id="IPR017862">
    <property type="entry name" value="SKI-int_prot_SKIP"/>
</dbReference>
<dbReference type="InterPro" id="IPR004015">
    <property type="entry name" value="SKI-int_prot_SKIP_SNW-dom"/>
</dbReference>
<feature type="region of interest" description="Disordered" evidence="4">
    <location>
        <begin position="314"/>
        <end position="410"/>
    </location>
</feature>
<feature type="compositionally biased region" description="Basic and acidic residues" evidence="4">
    <location>
        <begin position="558"/>
        <end position="577"/>
    </location>
</feature>
<keyword evidence="3" id="KW-0507">mRNA processing</keyword>
<dbReference type="PANTHER" id="PTHR12096">
    <property type="entry name" value="NUCLEAR PROTEIN SKIP-RELATED"/>
    <property type="match status" value="1"/>
</dbReference>
<dbReference type="Proteomes" id="UP000799302">
    <property type="component" value="Unassembled WGS sequence"/>
</dbReference>
<evidence type="ECO:0000313" key="6">
    <source>
        <dbReference type="EMBL" id="KAF2663509.1"/>
    </source>
</evidence>
<comment type="subcellular location">
    <subcellularLocation>
        <location evidence="3">Nucleus</location>
    </subcellularLocation>
</comment>
<evidence type="ECO:0000256" key="2">
    <source>
        <dbReference type="ARBA" id="ARBA00022160"/>
    </source>
</evidence>
<feature type="compositionally biased region" description="Basic and acidic residues" evidence="4">
    <location>
        <begin position="505"/>
        <end position="527"/>
    </location>
</feature>
<comment type="function">
    <text evidence="3">Involved in pre-mRNA splicing.</text>
</comment>
<evidence type="ECO:0000259" key="5">
    <source>
        <dbReference type="Pfam" id="PF02731"/>
    </source>
</evidence>
<dbReference type="GO" id="GO:0000398">
    <property type="term" value="P:mRNA splicing, via spliceosome"/>
    <property type="evidence" value="ECO:0007669"/>
    <property type="project" value="InterPro"/>
</dbReference>
<feature type="region of interest" description="Disordered" evidence="4">
    <location>
        <begin position="1"/>
        <end position="72"/>
    </location>
</feature>
<sequence length="577" mass="64475">MATLASQLAKSLPKPKYTGDEEELPTHTKARGPRIVDASSLDTQVVLKRRGPPPYGQRAGWRPRSAEDYGDGGAFPEVAVAQYPLDMGRKSTSASNALALQVDAEGKVKYDAIARRGHGEDRIIHSSFKDLIPLRQRADVGEISLERPSEEEVQATKERTQAALAALVSGAVTAQKPKNVKGNSRDAPTYVRYTPSTGQMGDHSEKKERIIKIVQRQQDPMEPPKFKHKKIPGRAPSPPPPIMHSPPRKLTAEDQEAWKIPPPVSNWKNPKGYTIALDKRLAADGRGLQDVTINDKFSQFAEALYTADRHAREEVKQRAMMQHKLAEKEKSMREENLRQLAQKARDERAGGSIRPSRARSGSRGRSRSRSEESYATDSDEEAEKERERDRRERKQERERELRMSKMGAEKRIKALARDQGRDISEKVALGLAKPTASAESMYDSRLFNQSSGFAAGFNEDQAYDKPLFAAQEALSSIYRSNVAEEDPEDGDAAYERITRAKRFDGFKDAAHAEKRDGPVQFERDRVIKGSVPGKDGDDPFNIDQMISEVTANPSTKRYGLEEGGRESKRARVDEDSD</sequence>
<reference evidence="6" key="1">
    <citation type="journal article" date="2020" name="Stud. Mycol.">
        <title>101 Dothideomycetes genomes: a test case for predicting lifestyles and emergence of pathogens.</title>
        <authorList>
            <person name="Haridas S."/>
            <person name="Albert R."/>
            <person name="Binder M."/>
            <person name="Bloem J."/>
            <person name="Labutti K."/>
            <person name="Salamov A."/>
            <person name="Andreopoulos B."/>
            <person name="Baker S."/>
            <person name="Barry K."/>
            <person name="Bills G."/>
            <person name="Bluhm B."/>
            <person name="Cannon C."/>
            <person name="Castanera R."/>
            <person name="Culley D."/>
            <person name="Daum C."/>
            <person name="Ezra D."/>
            <person name="Gonzalez J."/>
            <person name="Henrissat B."/>
            <person name="Kuo A."/>
            <person name="Liang C."/>
            <person name="Lipzen A."/>
            <person name="Lutzoni F."/>
            <person name="Magnuson J."/>
            <person name="Mondo S."/>
            <person name="Nolan M."/>
            <person name="Ohm R."/>
            <person name="Pangilinan J."/>
            <person name="Park H.-J."/>
            <person name="Ramirez L."/>
            <person name="Alfaro M."/>
            <person name="Sun H."/>
            <person name="Tritt A."/>
            <person name="Yoshinaga Y."/>
            <person name="Zwiers L.-H."/>
            <person name="Turgeon B."/>
            <person name="Goodwin S."/>
            <person name="Spatafora J."/>
            <person name="Crous P."/>
            <person name="Grigoriev I."/>
        </authorList>
    </citation>
    <scope>NUCLEOTIDE SEQUENCE</scope>
    <source>
        <strain evidence="6">CBS 115976</strain>
    </source>
</reference>
<keyword evidence="7" id="KW-1185">Reference proteome</keyword>
<dbReference type="Pfam" id="PF02731">
    <property type="entry name" value="SKIP_SNW"/>
    <property type="match status" value="1"/>
</dbReference>
<evidence type="ECO:0000256" key="3">
    <source>
        <dbReference type="RuleBase" id="RU367140"/>
    </source>
</evidence>
<keyword evidence="3" id="KW-0747">Spliceosome</keyword>
<feature type="compositionally biased region" description="Basic residues" evidence="4">
    <location>
        <begin position="356"/>
        <end position="367"/>
    </location>
</feature>